<dbReference type="EMBL" id="CP009112">
    <property type="protein sequence ID" value="ANS32401.1"/>
    <property type="molecule type" value="Genomic_DNA"/>
</dbReference>
<feature type="domain" description="Carboxymuconolactone decarboxylase-like" evidence="1">
    <location>
        <begin position="41"/>
        <end position="121"/>
    </location>
</feature>
<evidence type="ECO:0000313" key="3">
    <source>
        <dbReference type="EMBL" id="ANS32401.1"/>
    </source>
</evidence>
<keyword evidence="3" id="KW-0614">Plasmid</keyword>
<dbReference type="GO" id="GO:0051920">
    <property type="term" value="F:peroxiredoxin activity"/>
    <property type="evidence" value="ECO:0007669"/>
    <property type="project" value="InterPro"/>
</dbReference>
<evidence type="ECO:0000259" key="1">
    <source>
        <dbReference type="Pfam" id="PF02627"/>
    </source>
</evidence>
<proteinExistence type="predicted"/>
<dbReference type="Pfam" id="PF02627">
    <property type="entry name" value="CMD"/>
    <property type="match status" value="1"/>
</dbReference>
<dbReference type="PANTHER" id="PTHR34846">
    <property type="entry name" value="4-CARBOXYMUCONOLACTONE DECARBOXYLASE FAMILY PROTEIN (AFU_ORTHOLOGUE AFUA_6G11590)"/>
    <property type="match status" value="1"/>
</dbReference>
<dbReference type="InterPro" id="IPR003779">
    <property type="entry name" value="CMD-like"/>
</dbReference>
<protein>
    <recommendedName>
        <fullName evidence="1">Carboxymuconolactone decarboxylase-like domain-containing protein</fullName>
    </recommendedName>
</protein>
<dbReference type="PANTHER" id="PTHR34846:SF5">
    <property type="entry name" value="CARBOXYMUCONOLACTONE DECARBOXYLASE-LIKE DOMAIN-CONTAINING PROTEIN"/>
    <property type="match status" value="1"/>
</dbReference>
<geneLocation type="plasmid" evidence="3">
    <name>pR1CP1</name>
</geneLocation>
<dbReference type="InterPro" id="IPR029032">
    <property type="entry name" value="AhpD-like"/>
</dbReference>
<dbReference type="RefSeq" id="WP_065493711.1">
    <property type="nucleotide sequence ID" value="NZ_CP009112.1"/>
</dbReference>
<dbReference type="EMBL" id="CP009112">
    <property type="protein sequence ID" value="ANS32309.1"/>
    <property type="molecule type" value="Genomic_DNA"/>
</dbReference>
<evidence type="ECO:0000313" key="4">
    <source>
        <dbReference type="Proteomes" id="UP000186108"/>
    </source>
</evidence>
<sequence length="194" mass="21076">MPLVPLLKNDDFSDIDRPTLTAGEEAYGKVLNTWAAIGNSPGLFSAYLPFLRQVNGPGVLDVRIKELAAVRVAVLNHCRYTTSHRCTSAQAKGVTVEELVAVARGDFDAFNERERLALELAGEMTLGLPAVPVSQSVTGISETLRTAVETLFGPPELVELTMSISVWNALSRFHRVMAFDLDMPLPPAEVEALL</sequence>
<organism evidence="3 4">
    <name type="scientific">Rhodococcus opacus</name>
    <name type="common">Nocardia opaca</name>
    <dbReference type="NCBI Taxonomy" id="37919"/>
    <lineage>
        <taxon>Bacteria</taxon>
        <taxon>Bacillati</taxon>
        <taxon>Actinomycetota</taxon>
        <taxon>Actinomycetes</taxon>
        <taxon>Mycobacteriales</taxon>
        <taxon>Nocardiaceae</taxon>
        <taxon>Rhodococcus</taxon>
    </lineage>
</organism>
<dbReference type="Proteomes" id="UP000186108">
    <property type="component" value="Plasmid pR1CP1"/>
</dbReference>
<dbReference type="AlphaFoldDB" id="A0A1B1KIG2"/>
<reference evidence="3 4" key="1">
    <citation type="submission" date="2014-07" db="EMBL/GenBank/DDBJ databases">
        <authorList>
            <person name="Zhang J.E."/>
            <person name="Yang H."/>
            <person name="Guo J."/>
            <person name="Deng Z."/>
            <person name="Luo H."/>
            <person name="Luo M."/>
            <person name="Zhao B."/>
        </authorList>
    </citation>
    <scope>NUCLEOTIDE SEQUENCE [LARGE SCALE GENOMIC DNA]</scope>
    <source>
        <strain evidence="3 4">1CP</strain>
        <plasmid evidence="4">Plasmid pr1cp1</plasmid>
        <plasmid evidence="3">pR1CP1</plasmid>
    </source>
</reference>
<name>A0A1B1KIG2_RHOOP</name>
<dbReference type="SUPFAM" id="SSF69118">
    <property type="entry name" value="AhpD-like"/>
    <property type="match status" value="1"/>
</dbReference>
<evidence type="ECO:0000313" key="2">
    <source>
        <dbReference type="EMBL" id="ANS32309.1"/>
    </source>
</evidence>
<geneLocation type="plasmid" evidence="4">
    <name>pr1cp1</name>
</geneLocation>
<gene>
    <name evidence="2" type="ORF">R1CP_38580</name>
    <name evidence="3" type="ORF">R1CP_39085</name>
</gene>
<dbReference type="Gene3D" id="1.20.1290.10">
    <property type="entry name" value="AhpD-like"/>
    <property type="match status" value="1"/>
</dbReference>
<accession>A0A1B1KIG2</accession>